<dbReference type="EC" id="3.6.4.13" evidence="1"/>
<dbReference type="InterPro" id="IPR027417">
    <property type="entry name" value="P-loop_NTPase"/>
</dbReference>
<dbReference type="GeneID" id="18248170"/>
<dbReference type="OrthoDB" id="10253254at2759"/>
<evidence type="ECO:0000313" key="8">
    <source>
        <dbReference type="EMBL" id="EGV60087.1"/>
    </source>
</evidence>
<dbReference type="GO" id="GO:0003725">
    <property type="term" value="F:double-stranded RNA binding"/>
    <property type="evidence" value="ECO:0007669"/>
    <property type="project" value="TreeGrafter"/>
</dbReference>
<evidence type="ECO:0000256" key="3">
    <source>
        <dbReference type="ARBA" id="ARBA00022801"/>
    </source>
</evidence>
<dbReference type="AlphaFoldDB" id="G3BBV3"/>
<evidence type="ECO:0000256" key="2">
    <source>
        <dbReference type="ARBA" id="ARBA00022741"/>
    </source>
</evidence>
<proteinExistence type="predicted"/>
<dbReference type="GO" id="GO:0005524">
    <property type="term" value="F:ATP binding"/>
    <property type="evidence" value="ECO:0007669"/>
    <property type="project" value="UniProtKB-KW"/>
</dbReference>
<dbReference type="Pfam" id="PF07717">
    <property type="entry name" value="OB_NTP_bind"/>
    <property type="match status" value="1"/>
</dbReference>
<dbReference type="eggNOG" id="KOG0922">
    <property type="taxonomic scope" value="Eukaryota"/>
</dbReference>
<keyword evidence="2" id="KW-0547">Nucleotide-binding</keyword>
<dbReference type="Pfam" id="PF04408">
    <property type="entry name" value="WHD_HA2"/>
    <property type="match status" value="1"/>
</dbReference>
<evidence type="ECO:0000256" key="4">
    <source>
        <dbReference type="ARBA" id="ARBA00022806"/>
    </source>
</evidence>
<dbReference type="GO" id="GO:0016787">
    <property type="term" value="F:hydrolase activity"/>
    <property type="evidence" value="ECO:0007669"/>
    <property type="project" value="UniProtKB-KW"/>
</dbReference>
<dbReference type="PANTHER" id="PTHR18934">
    <property type="entry name" value="ATP-DEPENDENT RNA HELICASE"/>
    <property type="match status" value="1"/>
</dbReference>
<protein>
    <recommendedName>
        <fullName evidence="1">RNA helicase</fullName>
        <ecNumber evidence="1">3.6.4.13</ecNumber>
    </recommendedName>
</protein>
<dbReference type="HOGENOM" id="CLU_001832_5_4_1"/>
<dbReference type="Proteomes" id="UP000000707">
    <property type="component" value="Unassembled WGS sequence"/>
</dbReference>
<keyword evidence="4" id="KW-0347">Helicase</keyword>
<dbReference type="EMBL" id="GL996528">
    <property type="protein sequence ID" value="EGV60087.1"/>
    <property type="molecule type" value="Genomic_DNA"/>
</dbReference>
<dbReference type="GO" id="GO:0003724">
    <property type="term" value="F:RNA helicase activity"/>
    <property type="evidence" value="ECO:0007669"/>
    <property type="project" value="UniProtKB-EC"/>
</dbReference>
<organism evidence="9">
    <name type="scientific">Candida tenuis (strain ATCC 10573 / BCRC 21748 / CBS 615 / JCM 9827 / NBRC 10315 / NRRL Y-1498 / VKM Y-70)</name>
    <name type="common">Yeast</name>
    <name type="synonym">Yamadazyma tenuis</name>
    <dbReference type="NCBI Taxonomy" id="590646"/>
    <lineage>
        <taxon>Eukaryota</taxon>
        <taxon>Fungi</taxon>
        <taxon>Dikarya</taxon>
        <taxon>Ascomycota</taxon>
        <taxon>Saccharomycotina</taxon>
        <taxon>Pichiomycetes</taxon>
        <taxon>Debaryomycetaceae</taxon>
        <taxon>Yamadazyma</taxon>
    </lineage>
</organism>
<reference evidence="8 9" key="1">
    <citation type="journal article" date="2011" name="Proc. Natl. Acad. Sci. U.S.A.">
        <title>Comparative genomics of xylose-fermenting fungi for enhanced biofuel production.</title>
        <authorList>
            <person name="Wohlbach D.J."/>
            <person name="Kuo A."/>
            <person name="Sato T.K."/>
            <person name="Potts K.M."/>
            <person name="Salamov A.A."/>
            <person name="LaButti K.M."/>
            <person name="Sun H."/>
            <person name="Clum A."/>
            <person name="Pangilinan J.L."/>
            <person name="Lindquist E.A."/>
            <person name="Lucas S."/>
            <person name="Lapidus A."/>
            <person name="Jin M."/>
            <person name="Gunawan C."/>
            <person name="Balan V."/>
            <person name="Dale B.E."/>
            <person name="Jeffries T.W."/>
            <person name="Zinkel R."/>
            <person name="Barry K.W."/>
            <person name="Grigoriev I.V."/>
            <person name="Gasch A.P."/>
        </authorList>
    </citation>
    <scope>NUCLEOTIDE SEQUENCE [LARGE SCALE GENOMIC DNA]</scope>
    <source>
        <strain evidence="9">ATCC 10573 / BCRC 21748 / CBS 615 / JCM 9827 / NBRC 10315 / NRRL Y-1498 / VKM Y-70</strain>
    </source>
</reference>
<evidence type="ECO:0000259" key="7">
    <source>
        <dbReference type="SMART" id="SM00847"/>
    </source>
</evidence>
<dbReference type="Gene3D" id="1.20.120.1080">
    <property type="match status" value="1"/>
</dbReference>
<dbReference type="InterPro" id="IPR048333">
    <property type="entry name" value="HA2_WH"/>
</dbReference>
<dbReference type="PANTHER" id="PTHR18934:SF118">
    <property type="entry name" value="ATP-DEPENDENT RNA HELICASE DHX33"/>
    <property type="match status" value="1"/>
</dbReference>
<dbReference type="GO" id="GO:0045943">
    <property type="term" value="P:positive regulation of transcription by RNA polymerase I"/>
    <property type="evidence" value="ECO:0007669"/>
    <property type="project" value="TreeGrafter"/>
</dbReference>
<feature type="domain" description="Helicase-associated" evidence="7">
    <location>
        <begin position="75"/>
        <end position="172"/>
    </location>
</feature>
<keyword evidence="5" id="KW-0067">ATP-binding</keyword>
<dbReference type="InterPro" id="IPR011709">
    <property type="entry name" value="DEAD-box_helicase_OB_fold"/>
</dbReference>
<accession>G3BBV3</accession>
<keyword evidence="3" id="KW-0378">Hydrolase</keyword>
<dbReference type="SUPFAM" id="SSF52540">
    <property type="entry name" value="P-loop containing nucleoside triphosphate hydrolases"/>
    <property type="match status" value="1"/>
</dbReference>
<feature type="non-terminal residue" evidence="8">
    <location>
        <position position="1"/>
    </location>
</feature>
<sequence length="352" mass="39456">ASAKQRAGRAGREAPGKVFRLYSEKVFNERLPKEQESEIMRNDIVLPVLTLKKIGVDDLLNWPWLEHPGEEAILSALSNLYSLGALDGNGKITTLGYKMAILPLPPQLSAVLITAIDNGVVKDVVDIVACLSVDNLILNVTGGDGEQRHEVNVRRRTYCPLGCQYGDLIAFKEYFSHFEELLNAGNVAEAKDWCHDLHFSYKGFRNVLRVRQQLKEYMLTTIKQDDRLTGGQKEKALLNLRSQLSLDMELQQELVRQPLNIPEILKCFVRGYITNTAIGMPDRSYRTCNNGSLISIHPSSNLFGKANLDSIMYVEYVFTSKGYARNCSAIELSWLQEIAPHVLGGTKVSINE</sequence>
<keyword evidence="9" id="KW-1185">Reference proteome</keyword>
<comment type="catalytic activity">
    <reaction evidence="6">
        <text>ATP + H2O = ADP + phosphate + H(+)</text>
        <dbReference type="Rhea" id="RHEA:13065"/>
        <dbReference type="ChEBI" id="CHEBI:15377"/>
        <dbReference type="ChEBI" id="CHEBI:15378"/>
        <dbReference type="ChEBI" id="CHEBI:30616"/>
        <dbReference type="ChEBI" id="CHEBI:43474"/>
        <dbReference type="ChEBI" id="CHEBI:456216"/>
        <dbReference type="EC" id="3.6.4.13"/>
    </reaction>
</comment>
<dbReference type="InterPro" id="IPR007502">
    <property type="entry name" value="Helicase-assoc_dom"/>
</dbReference>
<evidence type="ECO:0000256" key="5">
    <source>
        <dbReference type="ARBA" id="ARBA00022840"/>
    </source>
</evidence>
<dbReference type="Pfam" id="PF21010">
    <property type="entry name" value="HA2_C"/>
    <property type="match status" value="1"/>
</dbReference>
<gene>
    <name evidence="8" type="ORF">CANTEDRAFT_116110</name>
</gene>
<evidence type="ECO:0000256" key="6">
    <source>
        <dbReference type="ARBA" id="ARBA00047984"/>
    </source>
</evidence>
<dbReference type="Gene3D" id="3.40.50.300">
    <property type="entry name" value="P-loop containing nucleotide triphosphate hydrolases"/>
    <property type="match status" value="1"/>
</dbReference>
<dbReference type="STRING" id="590646.G3BBV3"/>
<evidence type="ECO:0000256" key="1">
    <source>
        <dbReference type="ARBA" id="ARBA00012552"/>
    </source>
</evidence>
<dbReference type="SMART" id="SM00847">
    <property type="entry name" value="HA2"/>
    <property type="match status" value="1"/>
</dbReference>
<name>G3BBV3_CANTC</name>
<dbReference type="GO" id="GO:0005730">
    <property type="term" value="C:nucleolus"/>
    <property type="evidence" value="ECO:0007669"/>
    <property type="project" value="TreeGrafter"/>
</dbReference>
<evidence type="ECO:0000313" key="9">
    <source>
        <dbReference type="Proteomes" id="UP000000707"/>
    </source>
</evidence>
<dbReference type="KEGG" id="cten:18248170"/>